<dbReference type="PANTHER" id="PTHR36919">
    <property type="entry name" value="BLR1215 PROTEIN"/>
    <property type="match status" value="1"/>
</dbReference>
<keyword evidence="1" id="KW-0732">Signal</keyword>
<reference evidence="3" key="1">
    <citation type="journal article" date="2020" name="mSystems">
        <title>Genome- and Community-Level Interaction Insights into Carbon Utilization and Element Cycling Functions of Hydrothermarchaeota in Hydrothermal Sediment.</title>
        <authorList>
            <person name="Zhou Z."/>
            <person name="Liu Y."/>
            <person name="Xu W."/>
            <person name="Pan J."/>
            <person name="Luo Z.H."/>
            <person name="Li M."/>
        </authorList>
    </citation>
    <scope>NUCLEOTIDE SEQUENCE [LARGE SCALE GENOMIC DNA]</scope>
    <source>
        <strain evidence="3">HyVt-485</strain>
    </source>
</reference>
<evidence type="ECO:0000256" key="1">
    <source>
        <dbReference type="SAM" id="SignalP"/>
    </source>
</evidence>
<dbReference type="Pfam" id="PF09917">
    <property type="entry name" value="DUF2147"/>
    <property type="match status" value="1"/>
</dbReference>
<sequence length="139" mass="14971">MTLTKKILLGAAALTMTATTFAGSAFADEADKALGVWLRPKFGWHVEFALCEGSTDTLCGTVISGEGVDKKTQGPVVGVKMLFDLKKNKKGTKWKGKMYDPKGGGTYSGSVKVLDDGRVKMAGCMAKIMCRSEKWVRVK</sequence>
<evidence type="ECO:0000259" key="2">
    <source>
        <dbReference type="Pfam" id="PF09917"/>
    </source>
</evidence>
<feature type="chain" id="PRO_5028444361" evidence="1">
    <location>
        <begin position="28"/>
        <end position="139"/>
    </location>
</feature>
<gene>
    <name evidence="3" type="ORF">ENJ42_00515</name>
</gene>
<proteinExistence type="predicted"/>
<dbReference type="Gene3D" id="2.40.128.520">
    <property type="match status" value="1"/>
</dbReference>
<dbReference type="Proteomes" id="UP000885830">
    <property type="component" value="Unassembled WGS sequence"/>
</dbReference>
<dbReference type="PANTHER" id="PTHR36919:SF2">
    <property type="entry name" value="BLL6627 PROTEIN"/>
    <property type="match status" value="1"/>
</dbReference>
<name>A0A7C5LY69_9PROT</name>
<feature type="domain" description="DUF2147" evidence="2">
    <location>
        <begin position="35"/>
        <end position="137"/>
    </location>
</feature>
<dbReference type="EMBL" id="DRMJ01000023">
    <property type="protein sequence ID" value="HHL42073.1"/>
    <property type="molecule type" value="Genomic_DNA"/>
</dbReference>
<dbReference type="AlphaFoldDB" id="A0A7C5LY69"/>
<dbReference type="InterPro" id="IPR019223">
    <property type="entry name" value="DUF2147"/>
</dbReference>
<comment type="caution">
    <text evidence="3">The sequence shown here is derived from an EMBL/GenBank/DDBJ whole genome shotgun (WGS) entry which is preliminary data.</text>
</comment>
<protein>
    <submittedName>
        <fullName evidence="3">DUF2147 domain-containing protein</fullName>
    </submittedName>
</protein>
<feature type="signal peptide" evidence="1">
    <location>
        <begin position="1"/>
        <end position="27"/>
    </location>
</feature>
<evidence type="ECO:0000313" key="3">
    <source>
        <dbReference type="EMBL" id="HHL42073.1"/>
    </source>
</evidence>
<accession>A0A7C5LY69</accession>
<organism evidence="3">
    <name type="scientific">Hellea balneolensis</name>
    <dbReference type="NCBI Taxonomy" id="287478"/>
    <lineage>
        <taxon>Bacteria</taxon>
        <taxon>Pseudomonadati</taxon>
        <taxon>Pseudomonadota</taxon>
        <taxon>Alphaproteobacteria</taxon>
        <taxon>Maricaulales</taxon>
        <taxon>Robiginitomaculaceae</taxon>
        <taxon>Hellea</taxon>
    </lineage>
</organism>